<feature type="compositionally biased region" description="Pro residues" evidence="1">
    <location>
        <begin position="1"/>
        <end position="10"/>
    </location>
</feature>
<comment type="caution">
    <text evidence="2">The sequence shown here is derived from an EMBL/GenBank/DDBJ whole genome shotgun (WGS) entry which is preliminary data.</text>
</comment>
<proteinExistence type="predicted"/>
<name>A0AAE1D894_9GAST</name>
<protein>
    <submittedName>
        <fullName evidence="2">Uncharacterized protein</fullName>
    </submittedName>
</protein>
<gene>
    <name evidence="2" type="ORF">RRG08_022373</name>
</gene>
<keyword evidence="3" id="KW-1185">Reference proteome</keyword>
<reference evidence="2" key="1">
    <citation type="journal article" date="2023" name="G3 (Bethesda)">
        <title>A reference genome for the long-term kleptoplast-retaining sea slug Elysia crispata morphotype clarki.</title>
        <authorList>
            <person name="Eastman K.E."/>
            <person name="Pendleton A.L."/>
            <person name="Shaikh M.A."/>
            <person name="Suttiyut T."/>
            <person name="Ogas R."/>
            <person name="Tomko P."/>
            <person name="Gavelis G."/>
            <person name="Widhalm J.R."/>
            <person name="Wisecaver J.H."/>
        </authorList>
    </citation>
    <scope>NUCLEOTIDE SEQUENCE</scope>
    <source>
        <strain evidence="2">ECLA1</strain>
    </source>
</reference>
<accession>A0AAE1D894</accession>
<dbReference type="AlphaFoldDB" id="A0AAE1D894"/>
<sequence>MATGRPPHPPLVKDKVSTDNKEWSSTNCSSLSDIEHQTKLRSKRYDQPLTRLIWQQRHLAQIVDQTRPDQRETANLLRLDSRPDQTRPERNGQPVETSQKLGYVTTFLRYVAVGESLISRHRELQSSQILDLPRSLSPAPISARLFLS</sequence>
<feature type="compositionally biased region" description="Basic and acidic residues" evidence="1">
    <location>
        <begin position="79"/>
        <end position="90"/>
    </location>
</feature>
<dbReference type="EMBL" id="JAWDGP010004927">
    <property type="protein sequence ID" value="KAK3760966.1"/>
    <property type="molecule type" value="Genomic_DNA"/>
</dbReference>
<dbReference type="Proteomes" id="UP001283361">
    <property type="component" value="Unassembled WGS sequence"/>
</dbReference>
<feature type="compositionally biased region" description="Basic and acidic residues" evidence="1">
    <location>
        <begin position="11"/>
        <end position="22"/>
    </location>
</feature>
<feature type="region of interest" description="Disordered" evidence="1">
    <location>
        <begin position="1"/>
        <end position="30"/>
    </location>
</feature>
<feature type="region of interest" description="Disordered" evidence="1">
    <location>
        <begin position="64"/>
        <end position="95"/>
    </location>
</feature>
<evidence type="ECO:0000313" key="2">
    <source>
        <dbReference type="EMBL" id="KAK3760966.1"/>
    </source>
</evidence>
<evidence type="ECO:0000256" key="1">
    <source>
        <dbReference type="SAM" id="MobiDB-lite"/>
    </source>
</evidence>
<organism evidence="2 3">
    <name type="scientific">Elysia crispata</name>
    <name type="common">lettuce slug</name>
    <dbReference type="NCBI Taxonomy" id="231223"/>
    <lineage>
        <taxon>Eukaryota</taxon>
        <taxon>Metazoa</taxon>
        <taxon>Spiralia</taxon>
        <taxon>Lophotrochozoa</taxon>
        <taxon>Mollusca</taxon>
        <taxon>Gastropoda</taxon>
        <taxon>Heterobranchia</taxon>
        <taxon>Euthyneura</taxon>
        <taxon>Panpulmonata</taxon>
        <taxon>Sacoglossa</taxon>
        <taxon>Placobranchoidea</taxon>
        <taxon>Plakobranchidae</taxon>
        <taxon>Elysia</taxon>
    </lineage>
</organism>
<evidence type="ECO:0000313" key="3">
    <source>
        <dbReference type="Proteomes" id="UP001283361"/>
    </source>
</evidence>